<dbReference type="InterPro" id="IPR050797">
    <property type="entry name" value="Carb_Metab_Trans_Reg"/>
</dbReference>
<dbReference type="PANTHER" id="PTHR31668">
    <property type="entry name" value="GLUCOSE TRANSPORT TRANSCRIPTION REGULATOR RGT1-RELATED-RELATED"/>
    <property type="match status" value="1"/>
</dbReference>
<evidence type="ECO:0000313" key="4">
    <source>
        <dbReference type="Proteomes" id="UP000799777"/>
    </source>
</evidence>
<protein>
    <recommendedName>
        <fullName evidence="2">Xylanolytic transcriptional activator regulatory domain-containing protein</fullName>
    </recommendedName>
</protein>
<name>A0A9P4HFF8_9PLEO</name>
<comment type="caution">
    <text evidence="3">The sequence shown here is derived from an EMBL/GenBank/DDBJ whole genome shotgun (WGS) entry which is preliminary data.</text>
</comment>
<dbReference type="GO" id="GO:0008270">
    <property type="term" value="F:zinc ion binding"/>
    <property type="evidence" value="ECO:0007669"/>
    <property type="project" value="InterPro"/>
</dbReference>
<keyword evidence="4" id="KW-1185">Reference proteome</keyword>
<dbReference type="CDD" id="cd12148">
    <property type="entry name" value="fungal_TF_MHR"/>
    <property type="match status" value="1"/>
</dbReference>
<dbReference type="AlphaFoldDB" id="A0A9P4HFF8"/>
<dbReference type="Proteomes" id="UP000799777">
    <property type="component" value="Unassembled WGS sequence"/>
</dbReference>
<dbReference type="GO" id="GO:0005634">
    <property type="term" value="C:nucleus"/>
    <property type="evidence" value="ECO:0007669"/>
    <property type="project" value="TreeGrafter"/>
</dbReference>
<sequence length="529" mass="59761">MAADIIVLEQYLMSRSAGTQQTSKPYNTISTNSTNPIVYLTVPRRRKGVMPSIDPGGPPKEIIEQVLRPYATEVRQLYFDCLHPCFPILDEYGFGELWTKDRSSISSTLLCDMYASALIYWDRCDTLRAHPKPDTNFVWNQAAISLQDDFMGPTISTVHAALLDMIGRPVLLDGAITGNIVNAGRVAALAQSLGLHRNPTSWKITPHEKNVRIRLWWGVLVHDYWSSLCHGIPPTTNLKHYDTPLVTMKAFATSSISQEHSHTVSTFVLLCRLTRILGETLPDVYTIFVELEEVYRSFRKIECDLDEWLADLPSHLKPDISSMGESVNGTSNLWLAYLSIKILVCRVVFKATRKDTQISNEARQFRLAILREAPLEVVDFVASLRDDKLQEFWLPYTSYLLVTAATVLLRSAIECGDLATKRSCVEKLLVFRARLQRASDDCGWNLADFCLERCHEPIQRLADAMGVLPQSPRTEVMNANPEEMRSAHDRVETEADAAASDVLLPEDLLECPLEIMWDTFDGSWPLQQL</sequence>
<reference evidence="3" key="1">
    <citation type="journal article" date="2020" name="Stud. Mycol.">
        <title>101 Dothideomycetes genomes: a test case for predicting lifestyles and emergence of pathogens.</title>
        <authorList>
            <person name="Haridas S."/>
            <person name="Albert R."/>
            <person name="Binder M."/>
            <person name="Bloem J."/>
            <person name="Labutti K."/>
            <person name="Salamov A."/>
            <person name="Andreopoulos B."/>
            <person name="Baker S."/>
            <person name="Barry K."/>
            <person name="Bills G."/>
            <person name="Bluhm B."/>
            <person name="Cannon C."/>
            <person name="Castanera R."/>
            <person name="Culley D."/>
            <person name="Daum C."/>
            <person name="Ezra D."/>
            <person name="Gonzalez J."/>
            <person name="Henrissat B."/>
            <person name="Kuo A."/>
            <person name="Liang C."/>
            <person name="Lipzen A."/>
            <person name="Lutzoni F."/>
            <person name="Magnuson J."/>
            <person name="Mondo S."/>
            <person name="Nolan M."/>
            <person name="Ohm R."/>
            <person name="Pangilinan J."/>
            <person name="Park H.-J."/>
            <person name="Ramirez L."/>
            <person name="Alfaro M."/>
            <person name="Sun H."/>
            <person name="Tritt A."/>
            <person name="Yoshinaga Y."/>
            <person name="Zwiers L.-H."/>
            <person name="Turgeon B."/>
            <person name="Goodwin S."/>
            <person name="Spatafora J."/>
            <person name="Crous P."/>
            <person name="Grigoriev I."/>
        </authorList>
    </citation>
    <scope>NUCLEOTIDE SEQUENCE</scope>
    <source>
        <strain evidence="3">CBS 110217</strain>
    </source>
</reference>
<dbReference type="InterPro" id="IPR007219">
    <property type="entry name" value="XnlR_reg_dom"/>
</dbReference>
<evidence type="ECO:0000313" key="3">
    <source>
        <dbReference type="EMBL" id="KAF2032600.1"/>
    </source>
</evidence>
<dbReference type="GO" id="GO:0006351">
    <property type="term" value="P:DNA-templated transcription"/>
    <property type="evidence" value="ECO:0007669"/>
    <property type="project" value="InterPro"/>
</dbReference>
<evidence type="ECO:0000259" key="2">
    <source>
        <dbReference type="SMART" id="SM00906"/>
    </source>
</evidence>
<accession>A0A9P4HFF8</accession>
<gene>
    <name evidence="3" type="ORF">EK21DRAFT_109672</name>
</gene>
<dbReference type="Pfam" id="PF04082">
    <property type="entry name" value="Fungal_trans"/>
    <property type="match status" value="1"/>
</dbReference>
<dbReference type="GO" id="GO:0001080">
    <property type="term" value="P:nitrogen catabolite activation of transcription from RNA polymerase II promoter"/>
    <property type="evidence" value="ECO:0007669"/>
    <property type="project" value="TreeGrafter"/>
</dbReference>
<feature type="domain" description="Xylanolytic transcriptional activator regulatory" evidence="2">
    <location>
        <begin position="179"/>
        <end position="254"/>
    </location>
</feature>
<proteinExistence type="predicted"/>
<organism evidence="3 4">
    <name type="scientific">Setomelanomma holmii</name>
    <dbReference type="NCBI Taxonomy" id="210430"/>
    <lineage>
        <taxon>Eukaryota</taxon>
        <taxon>Fungi</taxon>
        <taxon>Dikarya</taxon>
        <taxon>Ascomycota</taxon>
        <taxon>Pezizomycotina</taxon>
        <taxon>Dothideomycetes</taxon>
        <taxon>Pleosporomycetidae</taxon>
        <taxon>Pleosporales</taxon>
        <taxon>Pleosporineae</taxon>
        <taxon>Phaeosphaeriaceae</taxon>
        <taxon>Setomelanomma</taxon>
    </lineage>
</organism>
<evidence type="ECO:0000256" key="1">
    <source>
        <dbReference type="ARBA" id="ARBA00023242"/>
    </source>
</evidence>
<dbReference type="PANTHER" id="PTHR31668:SF10">
    <property type="entry name" value="ZN(II)2CYS6 TRANSCRIPTION FACTOR (EUROFUNG)"/>
    <property type="match status" value="1"/>
</dbReference>
<dbReference type="SMART" id="SM00906">
    <property type="entry name" value="Fungal_trans"/>
    <property type="match status" value="1"/>
</dbReference>
<dbReference type="EMBL" id="ML978171">
    <property type="protein sequence ID" value="KAF2032600.1"/>
    <property type="molecule type" value="Genomic_DNA"/>
</dbReference>
<keyword evidence="1" id="KW-0539">Nucleus</keyword>
<dbReference type="OrthoDB" id="3034343at2759"/>
<dbReference type="GO" id="GO:0003677">
    <property type="term" value="F:DNA binding"/>
    <property type="evidence" value="ECO:0007669"/>
    <property type="project" value="InterPro"/>
</dbReference>